<dbReference type="PANTHER" id="PTHR47165:SF4">
    <property type="entry name" value="OS03G0429900 PROTEIN"/>
    <property type="match status" value="1"/>
</dbReference>
<protein>
    <recommendedName>
        <fullName evidence="2">Replication protein A 70 kDa DNA-binding subunit B/D first OB fold domain-containing protein</fullName>
    </recommendedName>
</protein>
<dbReference type="Gene3D" id="2.40.50.140">
    <property type="entry name" value="Nucleic acid-binding proteins"/>
    <property type="match status" value="1"/>
</dbReference>
<evidence type="ECO:0000259" key="2">
    <source>
        <dbReference type="Pfam" id="PF02721"/>
    </source>
</evidence>
<dbReference type="PANTHER" id="PTHR47165">
    <property type="entry name" value="OS03G0429900 PROTEIN"/>
    <property type="match status" value="1"/>
</dbReference>
<comment type="caution">
    <text evidence="3">The sequence shown here is derived from an EMBL/GenBank/DDBJ whole genome shotgun (WGS) entry which is preliminary data.</text>
</comment>
<name>A0A2K3PMT0_TRIPR</name>
<organism evidence="3 4">
    <name type="scientific">Trifolium pratense</name>
    <name type="common">Red clover</name>
    <dbReference type="NCBI Taxonomy" id="57577"/>
    <lineage>
        <taxon>Eukaryota</taxon>
        <taxon>Viridiplantae</taxon>
        <taxon>Streptophyta</taxon>
        <taxon>Embryophyta</taxon>
        <taxon>Tracheophyta</taxon>
        <taxon>Spermatophyta</taxon>
        <taxon>Magnoliopsida</taxon>
        <taxon>eudicotyledons</taxon>
        <taxon>Gunneridae</taxon>
        <taxon>Pentapetalae</taxon>
        <taxon>rosids</taxon>
        <taxon>fabids</taxon>
        <taxon>Fabales</taxon>
        <taxon>Fabaceae</taxon>
        <taxon>Papilionoideae</taxon>
        <taxon>50 kb inversion clade</taxon>
        <taxon>NPAAA clade</taxon>
        <taxon>Hologalegina</taxon>
        <taxon>IRL clade</taxon>
        <taxon>Trifolieae</taxon>
        <taxon>Trifolium</taxon>
    </lineage>
</organism>
<dbReference type="InterPro" id="IPR003871">
    <property type="entry name" value="RFA1B/D_OB_1st"/>
</dbReference>
<evidence type="ECO:0000313" key="4">
    <source>
        <dbReference type="Proteomes" id="UP000236291"/>
    </source>
</evidence>
<accession>A0A2K3PMT0</accession>
<evidence type="ECO:0000313" key="3">
    <source>
        <dbReference type="EMBL" id="PNY16596.1"/>
    </source>
</evidence>
<evidence type="ECO:0000256" key="1">
    <source>
        <dbReference type="SAM" id="MobiDB-lite"/>
    </source>
</evidence>
<dbReference type="Proteomes" id="UP000236291">
    <property type="component" value="Unassembled WGS sequence"/>
</dbReference>
<feature type="non-terminal residue" evidence="3">
    <location>
        <position position="1"/>
    </location>
</feature>
<reference evidence="3 4" key="1">
    <citation type="journal article" date="2014" name="Am. J. Bot.">
        <title>Genome assembly and annotation for red clover (Trifolium pratense; Fabaceae).</title>
        <authorList>
            <person name="Istvanek J."/>
            <person name="Jaros M."/>
            <person name="Krenek A."/>
            <person name="Repkova J."/>
        </authorList>
    </citation>
    <scope>NUCLEOTIDE SEQUENCE [LARGE SCALE GENOMIC DNA]</scope>
    <source>
        <strain evidence="4">cv. Tatra</strain>
        <tissue evidence="3">Young leaves</tissue>
    </source>
</reference>
<dbReference type="InterPro" id="IPR012340">
    <property type="entry name" value="NA-bd_OB-fold"/>
</dbReference>
<feature type="region of interest" description="Disordered" evidence="1">
    <location>
        <begin position="212"/>
        <end position="299"/>
    </location>
</feature>
<feature type="domain" description="Replication protein A 70 kDa DNA-binding subunit B/D first OB fold" evidence="2">
    <location>
        <begin position="12"/>
        <end position="114"/>
    </location>
</feature>
<proteinExistence type="predicted"/>
<gene>
    <name evidence="3" type="ORF">L195_g013321</name>
</gene>
<dbReference type="Pfam" id="PF02721">
    <property type="entry name" value="DUF223"/>
    <property type="match status" value="1"/>
</dbReference>
<dbReference type="AlphaFoldDB" id="A0A2K3PMT0"/>
<reference evidence="3 4" key="2">
    <citation type="journal article" date="2017" name="Front. Plant Sci.">
        <title>Gene Classification and Mining of Molecular Markers Useful in Red Clover (Trifolium pratense) Breeding.</title>
        <authorList>
            <person name="Istvanek J."/>
            <person name="Dluhosova J."/>
            <person name="Dluhos P."/>
            <person name="Patkova L."/>
            <person name="Nedelnik J."/>
            <person name="Repkova J."/>
        </authorList>
    </citation>
    <scope>NUCLEOTIDE SEQUENCE [LARGE SCALE GENOMIC DNA]</scope>
    <source>
        <strain evidence="4">cv. Tatra</strain>
        <tissue evidence="3">Young leaves</tissue>
    </source>
</reference>
<dbReference type="SUPFAM" id="SSF50249">
    <property type="entry name" value="Nucleic acid-binding proteins"/>
    <property type="match status" value="1"/>
</dbReference>
<sequence length="299" mass="33821">RVTLFDMAMSRKFDAIKDINDRKEIWKLAVKVESIWSIKKGQDGQVELLLRDVSGDTIHVIILADEVKKRKKDMEELMQLKTQTIKNFRVQKSDAKCSDHPFKLVFISGTKVEPNDDIPNMPVSGFNFKKFEEIKAGKFREDLLYDVIGAVHEIGTAQTIPHSSLIIILRSYTRDLIVSWMKLDGLQPYYTLHLLCTTHLNGKRRLSELNGTFEPPTEGQTSTSTCTTHLNGGRKLPDLNENIEVPTENYCTSESDIDEGHLEVSSSSSDDEDTTQFTNNPNINPNAIPIEGTQSNTTY</sequence>
<feature type="compositionally biased region" description="Low complexity" evidence="1">
    <location>
        <begin position="279"/>
        <end position="290"/>
    </location>
</feature>
<dbReference type="EMBL" id="ASHM01008658">
    <property type="protein sequence ID" value="PNY16596.1"/>
    <property type="molecule type" value="Genomic_DNA"/>
</dbReference>